<dbReference type="Proteomes" id="UP000676310">
    <property type="component" value="Unassembled WGS sequence"/>
</dbReference>
<evidence type="ECO:0000313" key="2">
    <source>
        <dbReference type="EMBL" id="CAG5159442.1"/>
    </source>
</evidence>
<dbReference type="GeneID" id="67017379"/>
<name>A0A8J2I0D8_9PLEO</name>
<sequence>MSLTVPSKLSTREALVRIVVTEGNWKEKGTSQTQQKQTYFITLKDNALSAMSFESKIALALGGSNWQQLQGESTAEPTLEAEESEESDSDDEEAGINITEEVVIDPVRAKKQQKKKERFDQSIAKDAGEILETIDKDALIPVAEKVVWDQDPELLCCYNWQASDDGTNTIFVPGEPAKWQQPPLPHTLNPDSGFTYSDYNYARQPRNPYLPMFHALSLMAPNTNFHDVDVLADRNNLRILLEFAQGKSNGPFRLNIYLVFNTLVIVRRESRWWKHSDGKSYGVNFEKDFTRTTEGMEDATSHYRAIRYSMGPLNVVCRFEADAYDDGIVPDDLTQSEAEAVSGASGGGLTSRPQFKYNAPIRVLQKGHIVPTAQMLELKTQAYHPEGTGLVQCQDQLWFGRTSLLFTGPYDKGTGTVNRVKREDATERVKKWEMNQQESLRKLVALLVHLRDVLKRERRHNRALVLVREGKSGPIVLRTMEERSTGVDREMREKFWPLPTHGYRGRGGGGRAAFNGGGPRGRGGQFVPPPAQGRGDFAPLRGRGGSIPAQGRGGFIPSQGRGDFAPSRGRGYFAPPPQVRDQIRSQSGRGRGQYDTSALNVARGRGGRGGRGTPDRGRGGPSS</sequence>
<feature type="compositionally biased region" description="Polar residues" evidence="1">
    <location>
        <begin position="584"/>
        <end position="599"/>
    </location>
</feature>
<protein>
    <submittedName>
        <fullName evidence="2">Uncharacterized protein</fullName>
    </submittedName>
</protein>
<dbReference type="OrthoDB" id="420564at2759"/>
<feature type="compositionally biased region" description="Basic and acidic residues" evidence="1">
    <location>
        <begin position="613"/>
        <end position="623"/>
    </location>
</feature>
<gene>
    <name evidence="2" type="ORF">ALTATR162_LOCUS5585</name>
</gene>
<evidence type="ECO:0000256" key="1">
    <source>
        <dbReference type="SAM" id="MobiDB-lite"/>
    </source>
</evidence>
<proteinExistence type="predicted"/>
<dbReference type="PANTHER" id="PTHR35179">
    <property type="entry name" value="PROTEIN CBG02620"/>
    <property type="match status" value="1"/>
</dbReference>
<accession>A0A8J2I0D8</accession>
<dbReference type="RefSeq" id="XP_043169139.1">
    <property type="nucleotide sequence ID" value="XM_043313204.1"/>
</dbReference>
<dbReference type="EMBL" id="CAJRGZ010000019">
    <property type="protein sequence ID" value="CAG5159442.1"/>
    <property type="molecule type" value="Genomic_DNA"/>
</dbReference>
<evidence type="ECO:0000313" key="3">
    <source>
        <dbReference type="Proteomes" id="UP000676310"/>
    </source>
</evidence>
<feature type="region of interest" description="Disordered" evidence="1">
    <location>
        <begin position="542"/>
        <end position="623"/>
    </location>
</feature>
<feature type="compositionally biased region" description="Acidic residues" evidence="1">
    <location>
        <begin position="79"/>
        <end position="94"/>
    </location>
</feature>
<feature type="region of interest" description="Disordered" evidence="1">
    <location>
        <begin position="69"/>
        <end position="98"/>
    </location>
</feature>
<reference evidence="2" key="1">
    <citation type="submission" date="2021-05" db="EMBL/GenBank/DDBJ databases">
        <authorList>
            <person name="Stam R."/>
        </authorList>
    </citation>
    <scope>NUCLEOTIDE SEQUENCE</scope>
    <source>
        <strain evidence="2">CS162</strain>
    </source>
</reference>
<comment type="caution">
    <text evidence="2">The sequence shown here is derived from an EMBL/GenBank/DDBJ whole genome shotgun (WGS) entry which is preliminary data.</text>
</comment>
<organism evidence="2 3">
    <name type="scientific">Alternaria atra</name>
    <dbReference type="NCBI Taxonomy" id="119953"/>
    <lineage>
        <taxon>Eukaryota</taxon>
        <taxon>Fungi</taxon>
        <taxon>Dikarya</taxon>
        <taxon>Ascomycota</taxon>
        <taxon>Pezizomycotina</taxon>
        <taxon>Dothideomycetes</taxon>
        <taxon>Pleosporomycetidae</taxon>
        <taxon>Pleosporales</taxon>
        <taxon>Pleosporineae</taxon>
        <taxon>Pleosporaceae</taxon>
        <taxon>Alternaria</taxon>
        <taxon>Alternaria sect. Ulocladioides</taxon>
    </lineage>
</organism>
<dbReference type="AlphaFoldDB" id="A0A8J2I0D8"/>
<dbReference type="PANTHER" id="PTHR35179:SF1">
    <property type="entry name" value="INTEGRAL MEMBRANE PROTEIN"/>
    <property type="match status" value="1"/>
</dbReference>
<keyword evidence="3" id="KW-1185">Reference proteome</keyword>